<organism evidence="6 7">
    <name type="scientific">Aestuariirhabdus litorea</name>
    <dbReference type="NCBI Taxonomy" id="2528527"/>
    <lineage>
        <taxon>Bacteria</taxon>
        <taxon>Pseudomonadati</taxon>
        <taxon>Pseudomonadota</taxon>
        <taxon>Gammaproteobacteria</taxon>
        <taxon>Oceanospirillales</taxon>
        <taxon>Aestuariirhabdaceae</taxon>
        <taxon>Aestuariirhabdus</taxon>
    </lineage>
</organism>
<evidence type="ECO:0000313" key="7">
    <source>
        <dbReference type="Proteomes" id="UP000280792"/>
    </source>
</evidence>
<dbReference type="GO" id="GO:0016020">
    <property type="term" value="C:membrane"/>
    <property type="evidence" value="ECO:0007669"/>
    <property type="project" value="UniProtKB-SubCell"/>
</dbReference>
<reference evidence="6 7" key="2">
    <citation type="submission" date="2018-12" db="EMBL/GenBank/DDBJ databases">
        <title>Simiduia agarivorans gen. nov., sp. nov., a marine, agarolytic bacterium isolated from shallow coastal water from Keelung, Taiwan.</title>
        <authorList>
            <person name="Shieh W.Y."/>
        </authorList>
    </citation>
    <scope>NUCLEOTIDE SEQUENCE [LARGE SCALE GENOMIC DNA]</scope>
    <source>
        <strain evidence="6 7">GTF-13</strain>
    </source>
</reference>
<comment type="subcellular location">
    <subcellularLocation>
        <location evidence="5">Cytoplasm</location>
    </subcellularLocation>
    <subcellularLocation>
        <location evidence="1">Membrane</location>
    </subcellularLocation>
</comment>
<dbReference type="EC" id="2.7.7.38" evidence="5"/>
<name>A0A3P3VPN5_9GAMM</name>
<comment type="caution">
    <text evidence="6">The sequence shown here is derived from an EMBL/GenBank/DDBJ whole genome shotgun (WGS) entry which is preliminary data.</text>
</comment>
<keyword evidence="5" id="KW-0963">Cytoplasm</keyword>
<reference evidence="6 7" key="1">
    <citation type="submission" date="2018-08" db="EMBL/GenBank/DDBJ databases">
        <authorList>
            <person name="Khan S.A."/>
        </authorList>
    </citation>
    <scope>NUCLEOTIDE SEQUENCE [LARGE SCALE GENOMIC DNA]</scope>
    <source>
        <strain evidence="6 7">GTF-13</strain>
    </source>
</reference>
<dbReference type="NCBIfam" id="TIGR00466">
    <property type="entry name" value="kdsB"/>
    <property type="match status" value="1"/>
</dbReference>
<dbReference type="Pfam" id="PF02348">
    <property type="entry name" value="CTP_transf_3"/>
    <property type="match status" value="1"/>
</dbReference>
<dbReference type="FunFam" id="3.90.550.10:FF:000011">
    <property type="entry name" value="3-deoxy-manno-octulosonate cytidylyltransferase"/>
    <property type="match status" value="1"/>
</dbReference>
<dbReference type="CDD" id="cd02517">
    <property type="entry name" value="CMP-KDO-Synthetase"/>
    <property type="match status" value="1"/>
</dbReference>
<proteinExistence type="inferred from homology"/>
<sequence>MSFSVIIPARYASNRLPGKPLADIAGQTMIERVYRQAIQSSADRVIIATDHPDIEAAAHGFGAEVVMTSSDHPSGTDRLQQVAATLGFGDDQIVVNVQGDEPLIPPSLIDQVADNLANDPEASVATLCEPIREASELFNPNAVKVVMDARSHAIYFSRAALPWARDAFALCTQTLPETVPFNRHIGIYAYRVGLLNRFVHWGPSPLESIECLEQLRVLYHGDRIHVEQACETPPAGIDTPEDLERVRRLLSGH</sequence>
<dbReference type="GO" id="GO:0008690">
    <property type="term" value="F:3-deoxy-manno-octulosonate cytidylyltransferase activity"/>
    <property type="evidence" value="ECO:0007669"/>
    <property type="project" value="UniProtKB-UniRule"/>
</dbReference>
<dbReference type="InterPro" id="IPR004528">
    <property type="entry name" value="KdsB"/>
</dbReference>
<dbReference type="UniPathway" id="UPA00358">
    <property type="reaction ID" value="UER00476"/>
</dbReference>
<dbReference type="GO" id="GO:0033468">
    <property type="term" value="P:CMP-keto-3-deoxy-D-manno-octulosonic acid biosynthetic process"/>
    <property type="evidence" value="ECO:0007669"/>
    <property type="project" value="UniProtKB-UniRule"/>
</dbReference>
<dbReference type="NCBIfam" id="NF003952">
    <property type="entry name" value="PRK05450.1-5"/>
    <property type="match status" value="1"/>
</dbReference>
<dbReference type="NCBIfam" id="NF009905">
    <property type="entry name" value="PRK13368.1"/>
    <property type="match status" value="1"/>
</dbReference>
<dbReference type="NCBIfam" id="NF003950">
    <property type="entry name" value="PRK05450.1-3"/>
    <property type="match status" value="1"/>
</dbReference>
<protein>
    <recommendedName>
        <fullName evidence="5">3-deoxy-manno-octulosonate cytidylyltransferase</fullName>
        <ecNumber evidence="5">2.7.7.38</ecNumber>
    </recommendedName>
    <alternativeName>
        <fullName evidence="5">CMP-2-keto-3-deoxyoctulosonic acid synthase</fullName>
        <shortName evidence="5">CKS</shortName>
        <shortName evidence="5">CMP-KDO synthase</shortName>
    </alternativeName>
</protein>
<dbReference type="EMBL" id="QWEZ01000001">
    <property type="protein sequence ID" value="RRJ84685.1"/>
    <property type="molecule type" value="Genomic_DNA"/>
</dbReference>
<evidence type="ECO:0000256" key="4">
    <source>
        <dbReference type="ARBA" id="ARBA00022985"/>
    </source>
</evidence>
<comment type="pathway">
    <text evidence="5">Nucleotide-sugar biosynthesis; CMP-3-deoxy-D-manno-octulosonate biosynthesis; CMP-3-deoxy-D-manno-octulosonate from 3-deoxy-D-manno-octulosonate and CTP: step 1/1.</text>
</comment>
<dbReference type="InterPro" id="IPR029044">
    <property type="entry name" value="Nucleotide-diphossugar_trans"/>
</dbReference>
<comment type="function">
    <text evidence="5">Activates KDO (a required 8-carbon sugar) for incorporation into bacterial lipopolysaccharide in Gram-negative bacteria.</text>
</comment>
<dbReference type="SUPFAM" id="SSF53448">
    <property type="entry name" value="Nucleotide-diphospho-sugar transferases"/>
    <property type="match status" value="1"/>
</dbReference>
<dbReference type="GO" id="GO:0009103">
    <property type="term" value="P:lipopolysaccharide biosynthetic process"/>
    <property type="evidence" value="ECO:0007669"/>
    <property type="project" value="UniProtKB-UniRule"/>
</dbReference>
<evidence type="ECO:0000256" key="1">
    <source>
        <dbReference type="ARBA" id="ARBA00004370"/>
    </source>
</evidence>
<keyword evidence="4 5" id="KW-0448">Lipopolysaccharide biosynthesis</keyword>
<dbReference type="Proteomes" id="UP000280792">
    <property type="component" value="Unassembled WGS sequence"/>
</dbReference>
<dbReference type="RefSeq" id="WP_125015115.1">
    <property type="nucleotide sequence ID" value="NZ_QWEZ01000001.1"/>
</dbReference>
<dbReference type="AlphaFoldDB" id="A0A3P3VPN5"/>
<comment type="similarity">
    <text evidence="5">Belongs to the KdsB family.</text>
</comment>
<accession>A0A3P3VPN5</accession>
<keyword evidence="3 5" id="KW-0548">Nucleotidyltransferase</keyword>
<dbReference type="PANTHER" id="PTHR42866">
    <property type="entry name" value="3-DEOXY-MANNO-OCTULOSONATE CYTIDYLYLTRANSFERASE"/>
    <property type="match status" value="1"/>
</dbReference>
<evidence type="ECO:0000256" key="5">
    <source>
        <dbReference type="HAMAP-Rule" id="MF_00057"/>
    </source>
</evidence>
<keyword evidence="7" id="KW-1185">Reference proteome</keyword>
<dbReference type="GO" id="GO:0005829">
    <property type="term" value="C:cytosol"/>
    <property type="evidence" value="ECO:0007669"/>
    <property type="project" value="TreeGrafter"/>
</dbReference>
<dbReference type="InterPro" id="IPR003329">
    <property type="entry name" value="Cytidylyl_trans"/>
</dbReference>
<comment type="catalytic activity">
    <reaction evidence="5">
        <text>3-deoxy-alpha-D-manno-oct-2-ulosonate + CTP = CMP-3-deoxy-beta-D-manno-octulosonate + diphosphate</text>
        <dbReference type="Rhea" id="RHEA:23448"/>
        <dbReference type="ChEBI" id="CHEBI:33019"/>
        <dbReference type="ChEBI" id="CHEBI:37563"/>
        <dbReference type="ChEBI" id="CHEBI:85986"/>
        <dbReference type="ChEBI" id="CHEBI:85987"/>
        <dbReference type="EC" id="2.7.7.38"/>
    </reaction>
</comment>
<dbReference type="Gene3D" id="3.90.550.10">
    <property type="entry name" value="Spore Coat Polysaccharide Biosynthesis Protein SpsA, Chain A"/>
    <property type="match status" value="1"/>
</dbReference>
<evidence type="ECO:0000256" key="3">
    <source>
        <dbReference type="ARBA" id="ARBA00022695"/>
    </source>
</evidence>
<evidence type="ECO:0000256" key="2">
    <source>
        <dbReference type="ARBA" id="ARBA00022679"/>
    </source>
</evidence>
<evidence type="ECO:0000313" key="6">
    <source>
        <dbReference type="EMBL" id="RRJ84685.1"/>
    </source>
</evidence>
<gene>
    <name evidence="5" type="primary">kdsB</name>
    <name evidence="6" type="ORF">D0544_06175</name>
</gene>
<keyword evidence="2 5" id="KW-0808">Transferase</keyword>
<dbReference type="PANTHER" id="PTHR42866:SF2">
    <property type="entry name" value="3-DEOXY-MANNO-OCTULOSONATE CYTIDYLYLTRANSFERASE, MITOCHONDRIAL"/>
    <property type="match status" value="1"/>
</dbReference>
<dbReference type="HAMAP" id="MF_00057">
    <property type="entry name" value="KdsB"/>
    <property type="match status" value="1"/>
</dbReference>